<dbReference type="InterPro" id="IPR006089">
    <property type="entry name" value="Acyl-CoA_DH_CS"/>
</dbReference>
<dbReference type="Gene3D" id="2.40.110.10">
    <property type="entry name" value="Butyryl-CoA Dehydrogenase, subunit A, domain 2"/>
    <property type="match status" value="1"/>
</dbReference>
<organism evidence="16">
    <name type="scientific">marine metagenome</name>
    <dbReference type="NCBI Taxonomy" id="408172"/>
    <lineage>
        <taxon>unclassified sequences</taxon>
        <taxon>metagenomes</taxon>
        <taxon>ecological metagenomes</taxon>
    </lineage>
</organism>
<dbReference type="GO" id="GO:0005759">
    <property type="term" value="C:mitochondrial matrix"/>
    <property type="evidence" value="ECO:0007669"/>
    <property type="project" value="UniProtKB-SubCell"/>
</dbReference>
<evidence type="ECO:0000256" key="10">
    <source>
        <dbReference type="ARBA" id="ARBA00037927"/>
    </source>
</evidence>
<evidence type="ECO:0000259" key="13">
    <source>
        <dbReference type="Pfam" id="PF00441"/>
    </source>
</evidence>
<evidence type="ECO:0000259" key="15">
    <source>
        <dbReference type="Pfam" id="PF02771"/>
    </source>
</evidence>
<dbReference type="InterPro" id="IPR009075">
    <property type="entry name" value="AcylCo_DH/oxidase_C"/>
</dbReference>
<dbReference type="PANTHER" id="PTHR42807">
    <property type="entry name" value="GLUTARYL-COA DEHYDROGENASE, MITOCHONDRIAL"/>
    <property type="match status" value="1"/>
</dbReference>
<dbReference type="Gene3D" id="1.20.140.10">
    <property type="entry name" value="Butyryl-CoA Dehydrogenase, subunit A, domain 3"/>
    <property type="match status" value="1"/>
</dbReference>
<feature type="domain" description="Acyl-CoA dehydrogenase/oxidase C-terminal" evidence="13">
    <location>
        <begin position="236"/>
        <end position="381"/>
    </location>
</feature>
<protein>
    <recommendedName>
        <fullName evidence="11">glutaryl-CoA dehydrogenase (ETF)</fullName>
        <ecNumber evidence="11">1.3.8.6</ecNumber>
    </recommendedName>
</protein>
<sequence length="389" mass="43591">MNSDNIWLDPLYLDDLLSEEEKSIRKTTHDYCDKYLLPIVIKDNRKHYFDKNIYKDFGSMGFLGSTIEGYGSSNVSKVSYGLVAAEFESIDSSYRSAISVQSSLVIHPINCFGSKEQKNKYLPDLIKGDLVGCFGLTESEAGSDPSSMKTNFKEENNCFVLNGSKNWITNAPIADIFIIWALNDNDEIQGFIIEKNTEGLSTSLIANKTSLKISPTGQIILNNVKIPKENILPKVQGWKSVFSCLNNARYGIAWGVMGAAQTAWLIAKDYSENRIMFKKPLASKQLIQKKLALMQTEITLGWSACLHAGRAMDKNKDVKVAISMLKRNNCQKAIEVVREARDMLGANGLLEEYHIMRHLVNLETVKTYEGAEDVHSLILGKFQTNIDAF</sequence>
<keyword evidence="4" id="KW-0285">Flavoprotein</keyword>
<evidence type="ECO:0000256" key="6">
    <source>
        <dbReference type="ARBA" id="ARBA00022946"/>
    </source>
</evidence>
<evidence type="ECO:0000256" key="12">
    <source>
        <dbReference type="ARBA" id="ARBA00049493"/>
    </source>
</evidence>
<comment type="pathway">
    <text evidence="10">Amino-acid metabolism; tryptophan metabolism.</text>
</comment>
<evidence type="ECO:0000256" key="2">
    <source>
        <dbReference type="ARBA" id="ARBA00004305"/>
    </source>
</evidence>
<dbReference type="GO" id="GO:0004361">
    <property type="term" value="F:glutaryl-CoA dehydrogenase activity"/>
    <property type="evidence" value="ECO:0007669"/>
    <property type="project" value="UniProtKB-EC"/>
</dbReference>
<comment type="pathway">
    <text evidence="9">Amino-acid metabolism; lysine degradation.</text>
</comment>
<evidence type="ECO:0000256" key="1">
    <source>
        <dbReference type="ARBA" id="ARBA00001974"/>
    </source>
</evidence>
<dbReference type="InterPro" id="IPR037069">
    <property type="entry name" value="AcylCoA_DH/ox_N_sf"/>
</dbReference>
<evidence type="ECO:0000313" key="16">
    <source>
        <dbReference type="EMBL" id="SVB78719.1"/>
    </source>
</evidence>
<dbReference type="Gene3D" id="1.10.540.10">
    <property type="entry name" value="Acyl-CoA dehydrogenase/oxidase, N-terminal domain"/>
    <property type="match status" value="1"/>
</dbReference>
<feature type="domain" description="Acyl-CoA oxidase/dehydrogenase middle" evidence="14">
    <location>
        <begin position="133"/>
        <end position="224"/>
    </location>
</feature>
<dbReference type="AlphaFoldDB" id="A0A382GUT3"/>
<dbReference type="GO" id="GO:0046949">
    <property type="term" value="P:fatty-acyl-CoA biosynthetic process"/>
    <property type="evidence" value="ECO:0007669"/>
    <property type="project" value="TreeGrafter"/>
</dbReference>
<name>A0A382GUT3_9ZZZZ</name>
<dbReference type="Pfam" id="PF02771">
    <property type="entry name" value="Acyl-CoA_dh_N"/>
    <property type="match status" value="1"/>
</dbReference>
<proteinExistence type="inferred from homology"/>
<comment type="cofactor">
    <cofactor evidence="1">
        <name>FAD</name>
        <dbReference type="ChEBI" id="CHEBI:57692"/>
    </cofactor>
</comment>
<dbReference type="InterPro" id="IPR009100">
    <property type="entry name" value="AcylCoA_DH/oxidase_NM_dom_sf"/>
</dbReference>
<dbReference type="SUPFAM" id="SSF47203">
    <property type="entry name" value="Acyl-CoA dehydrogenase C-terminal domain-like"/>
    <property type="match status" value="1"/>
</dbReference>
<comment type="subcellular location">
    <subcellularLocation>
        <location evidence="2">Mitochondrion matrix</location>
    </subcellularLocation>
</comment>
<dbReference type="Pfam" id="PF02770">
    <property type="entry name" value="Acyl-CoA_dh_M"/>
    <property type="match status" value="1"/>
</dbReference>
<dbReference type="InterPro" id="IPR006091">
    <property type="entry name" value="Acyl-CoA_Oxase/DH_mid-dom"/>
</dbReference>
<evidence type="ECO:0000256" key="8">
    <source>
        <dbReference type="ARBA" id="ARBA00023128"/>
    </source>
</evidence>
<dbReference type="PROSITE" id="PS00072">
    <property type="entry name" value="ACYL_COA_DH_1"/>
    <property type="match status" value="1"/>
</dbReference>
<evidence type="ECO:0000259" key="14">
    <source>
        <dbReference type="Pfam" id="PF02770"/>
    </source>
</evidence>
<dbReference type="InterPro" id="IPR036250">
    <property type="entry name" value="AcylCo_DH-like_C"/>
</dbReference>
<dbReference type="EC" id="1.3.8.6" evidence="11"/>
<evidence type="ECO:0000256" key="3">
    <source>
        <dbReference type="ARBA" id="ARBA00009347"/>
    </source>
</evidence>
<dbReference type="InterPro" id="IPR013786">
    <property type="entry name" value="AcylCoA_DH/ox_N"/>
</dbReference>
<comment type="similarity">
    <text evidence="3">Belongs to the acyl-CoA dehydrogenase family.</text>
</comment>
<dbReference type="GO" id="GO:0000062">
    <property type="term" value="F:fatty-acyl-CoA binding"/>
    <property type="evidence" value="ECO:0007669"/>
    <property type="project" value="TreeGrafter"/>
</dbReference>
<keyword evidence="7" id="KW-0560">Oxidoreductase</keyword>
<evidence type="ECO:0000256" key="11">
    <source>
        <dbReference type="ARBA" id="ARBA00039033"/>
    </source>
</evidence>
<dbReference type="FunFam" id="1.10.540.10:FF:000026">
    <property type="entry name" value="Acyl-CoA dehydrogenase medium chain"/>
    <property type="match status" value="1"/>
</dbReference>
<evidence type="ECO:0000256" key="9">
    <source>
        <dbReference type="ARBA" id="ARBA00037899"/>
    </source>
</evidence>
<keyword evidence="5" id="KW-0274">FAD</keyword>
<gene>
    <name evidence="16" type="ORF">METZ01_LOCUS231573</name>
</gene>
<comment type="catalytic activity">
    <reaction evidence="12">
        <text>glutaryl-CoA + oxidized [electron-transfer flavoprotein] + 2 H(+) = (2E)-butenoyl-CoA + reduced [electron-transfer flavoprotein] + CO2</text>
        <dbReference type="Rhea" id="RHEA:13389"/>
        <dbReference type="Rhea" id="RHEA-COMP:10685"/>
        <dbReference type="Rhea" id="RHEA-COMP:10686"/>
        <dbReference type="ChEBI" id="CHEBI:15378"/>
        <dbReference type="ChEBI" id="CHEBI:16526"/>
        <dbReference type="ChEBI" id="CHEBI:57332"/>
        <dbReference type="ChEBI" id="CHEBI:57378"/>
        <dbReference type="ChEBI" id="CHEBI:57692"/>
        <dbReference type="ChEBI" id="CHEBI:58307"/>
        <dbReference type="EC" id="1.3.8.6"/>
    </reaction>
</comment>
<dbReference type="EMBL" id="UINC01057500">
    <property type="protein sequence ID" value="SVB78719.1"/>
    <property type="molecule type" value="Genomic_DNA"/>
</dbReference>
<accession>A0A382GUT3</accession>
<dbReference type="PANTHER" id="PTHR42807:SF1">
    <property type="entry name" value="GLUTARYL-COA DEHYDROGENASE, MITOCHONDRIAL"/>
    <property type="match status" value="1"/>
</dbReference>
<dbReference type="InterPro" id="IPR046373">
    <property type="entry name" value="Acyl-CoA_Oxase/DH_mid-dom_sf"/>
</dbReference>
<feature type="domain" description="Acyl-CoA dehydrogenase/oxidase N-terminal" evidence="15">
    <location>
        <begin position="18"/>
        <end position="129"/>
    </location>
</feature>
<evidence type="ECO:0000256" key="4">
    <source>
        <dbReference type="ARBA" id="ARBA00022630"/>
    </source>
</evidence>
<dbReference type="GO" id="GO:0050660">
    <property type="term" value="F:flavin adenine dinucleotide binding"/>
    <property type="evidence" value="ECO:0007669"/>
    <property type="project" value="InterPro"/>
</dbReference>
<evidence type="ECO:0000256" key="5">
    <source>
        <dbReference type="ARBA" id="ARBA00022827"/>
    </source>
</evidence>
<keyword evidence="8" id="KW-0496">Mitochondrion</keyword>
<reference evidence="16" key="1">
    <citation type="submission" date="2018-05" db="EMBL/GenBank/DDBJ databases">
        <authorList>
            <person name="Lanie J.A."/>
            <person name="Ng W.-L."/>
            <person name="Kazmierczak K.M."/>
            <person name="Andrzejewski T.M."/>
            <person name="Davidsen T.M."/>
            <person name="Wayne K.J."/>
            <person name="Tettelin H."/>
            <person name="Glass J.I."/>
            <person name="Rusch D."/>
            <person name="Podicherti R."/>
            <person name="Tsui H.-C.T."/>
            <person name="Winkler M.E."/>
        </authorList>
    </citation>
    <scope>NUCLEOTIDE SEQUENCE</scope>
</reference>
<dbReference type="SUPFAM" id="SSF56645">
    <property type="entry name" value="Acyl-CoA dehydrogenase NM domain-like"/>
    <property type="match status" value="1"/>
</dbReference>
<evidence type="ECO:0000256" key="7">
    <source>
        <dbReference type="ARBA" id="ARBA00023002"/>
    </source>
</evidence>
<dbReference type="InterPro" id="IPR052033">
    <property type="entry name" value="Glutaryl-CoA_DH_mitochondrial"/>
</dbReference>
<dbReference type="Pfam" id="PF00441">
    <property type="entry name" value="Acyl-CoA_dh_1"/>
    <property type="match status" value="1"/>
</dbReference>
<dbReference type="GO" id="GO:0033539">
    <property type="term" value="P:fatty acid beta-oxidation using acyl-CoA dehydrogenase"/>
    <property type="evidence" value="ECO:0007669"/>
    <property type="project" value="TreeGrafter"/>
</dbReference>
<keyword evidence="6" id="KW-0809">Transit peptide</keyword>